<reference evidence="8 9" key="1">
    <citation type="journal article" date="2017" name="Nature">
        <title>The Apostasia genome and the evolution of orchids.</title>
        <authorList>
            <person name="Zhang G.Q."/>
            <person name="Liu K.W."/>
            <person name="Li Z."/>
            <person name="Lohaus R."/>
            <person name="Hsiao Y.Y."/>
            <person name="Niu S.C."/>
            <person name="Wang J.Y."/>
            <person name="Lin Y.C."/>
            <person name="Xu Q."/>
            <person name="Chen L.J."/>
            <person name="Yoshida K."/>
            <person name="Fujiwara S."/>
            <person name="Wang Z.W."/>
            <person name="Zhang Y.Q."/>
            <person name="Mitsuda N."/>
            <person name="Wang M."/>
            <person name="Liu G.H."/>
            <person name="Pecoraro L."/>
            <person name="Huang H.X."/>
            <person name="Xiao X.J."/>
            <person name="Lin M."/>
            <person name="Wu X.Y."/>
            <person name="Wu W.L."/>
            <person name="Chen Y.Y."/>
            <person name="Chang S.B."/>
            <person name="Sakamoto S."/>
            <person name="Ohme-Takagi M."/>
            <person name="Yagi M."/>
            <person name="Zeng S.J."/>
            <person name="Shen C.Y."/>
            <person name="Yeh C.M."/>
            <person name="Luo Y.B."/>
            <person name="Tsai W.C."/>
            <person name="Van de Peer Y."/>
            <person name="Liu Z.J."/>
        </authorList>
    </citation>
    <scope>NUCLEOTIDE SEQUENCE [LARGE SCALE GENOMIC DNA]</scope>
    <source>
        <strain evidence="9">cv. Shenzhen</strain>
        <tissue evidence="8">Stem</tissue>
    </source>
</reference>
<proteinExistence type="predicted"/>
<feature type="domain" description="Amino acid transporter transmembrane" evidence="7">
    <location>
        <begin position="21"/>
        <end position="132"/>
    </location>
</feature>
<dbReference type="GO" id="GO:0015179">
    <property type="term" value="F:L-amino acid transmembrane transporter activity"/>
    <property type="evidence" value="ECO:0007669"/>
    <property type="project" value="TreeGrafter"/>
</dbReference>
<evidence type="ECO:0000256" key="3">
    <source>
        <dbReference type="ARBA" id="ARBA00022970"/>
    </source>
</evidence>
<name>A0A2H9ZY82_9ASPA</name>
<keyword evidence="9" id="KW-1185">Reference proteome</keyword>
<evidence type="ECO:0000313" key="9">
    <source>
        <dbReference type="Proteomes" id="UP000236161"/>
    </source>
</evidence>
<dbReference type="PANTHER" id="PTHR22950:SF698">
    <property type="entry name" value="AMINO ACID TRANSPORTER TRANSMEMBRANE DOMAIN-CONTAINING PROTEIN"/>
    <property type="match status" value="1"/>
</dbReference>
<feature type="transmembrane region" description="Helical" evidence="6">
    <location>
        <begin position="175"/>
        <end position="192"/>
    </location>
</feature>
<feature type="transmembrane region" description="Helical" evidence="6">
    <location>
        <begin position="36"/>
        <end position="56"/>
    </location>
</feature>
<evidence type="ECO:0000256" key="4">
    <source>
        <dbReference type="ARBA" id="ARBA00022989"/>
    </source>
</evidence>
<dbReference type="GO" id="GO:0005774">
    <property type="term" value="C:vacuolar membrane"/>
    <property type="evidence" value="ECO:0007669"/>
    <property type="project" value="TreeGrafter"/>
</dbReference>
<keyword evidence="4 6" id="KW-1133">Transmembrane helix</keyword>
<dbReference type="STRING" id="1088818.A0A2H9ZY82"/>
<keyword evidence="5 6" id="KW-0472">Membrane</keyword>
<keyword evidence="3" id="KW-0813">Transport</keyword>
<feature type="transmembrane region" description="Helical" evidence="6">
    <location>
        <begin position="212"/>
        <end position="229"/>
    </location>
</feature>
<dbReference type="PANTHER" id="PTHR22950">
    <property type="entry name" value="AMINO ACID TRANSPORTER"/>
    <property type="match status" value="1"/>
</dbReference>
<evidence type="ECO:0000256" key="2">
    <source>
        <dbReference type="ARBA" id="ARBA00022692"/>
    </source>
</evidence>
<keyword evidence="3" id="KW-0029">Amino-acid transport</keyword>
<sequence>MVAKRHVYGCDATLEAHVNSEKAKSMVSLNLPTHKLSSMVVIWMVIVVPLLKYALVLMPVINALEEKLKITGRFKSIILRTTLVISAALAIIAMAVPFFEYVITLTGSLISSAATITMPCICYLKIFKPSLKLGIEISLYWVLFKVSKNNEAGLQPCRPHRVGLLPPNQSRRTNLLPLPASYFANLAVSALYLRINVAELIFYHRRSLTSPASYLVVSAFCLSSFLLPLKAL</sequence>
<evidence type="ECO:0000313" key="8">
    <source>
        <dbReference type="EMBL" id="PKA48249.1"/>
    </source>
</evidence>
<feature type="transmembrane region" description="Helical" evidence="6">
    <location>
        <begin position="102"/>
        <end position="124"/>
    </location>
</feature>
<dbReference type="OrthoDB" id="655540at2759"/>
<gene>
    <name evidence="8" type="ORF">AXF42_Ash020646</name>
</gene>
<evidence type="ECO:0000256" key="6">
    <source>
        <dbReference type="SAM" id="Phobius"/>
    </source>
</evidence>
<comment type="subcellular location">
    <subcellularLocation>
        <location evidence="1">Membrane</location>
        <topology evidence="1">Multi-pass membrane protein</topology>
    </subcellularLocation>
</comment>
<dbReference type="EMBL" id="KZ452735">
    <property type="protein sequence ID" value="PKA48249.1"/>
    <property type="molecule type" value="Genomic_DNA"/>
</dbReference>
<protein>
    <recommendedName>
        <fullName evidence="7">Amino acid transporter transmembrane domain-containing protein</fullName>
    </recommendedName>
</protein>
<evidence type="ECO:0000256" key="5">
    <source>
        <dbReference type="ARBA" id="ARBA00023136"/>
    </source>
</evidence>
<dbReference type="InterPro" id="IPR013057">
    <property type="entry name" value="AA_transpt_TM"/>
</dbReference>
<evidence type="ECO:0000256" key="1">
    <source>
        <dbReference type="ARBA" id="ARBA00004141"/>
    </source>
</evidence>
<evidence type="ECO:0000259" key="7">
    <source>
        <dbReference type="Pfam" id="PF01490"/>
    </source>
</evidence>
<dbReference type="AlphaFoldDB" id="A0A2H9ZY82"/>
<dbReference type="Proteomes" id="UP000236161">
    <property type="component" value="Unassembled WGS sequence"/>
</dbReference>
<feature type="transmembrane region" description="Helical" evidence="6">
    <location>
        <begin position="77"/>
        <end position="96"/>
    </location>
</feature>
<organism evidence="8 9">
    <name type="scientific">Apostasia shenzhenica</name>
    <dbReference type="NCBI Taxonomy" id="1088818"/>
    <lineage>
        <taxon>Eukaryota</taxon>
        <taxon>Viridiplantae</taxon>
        <taxon>Streptophyta</taxon>
        <taxon>Embryophyta</taxon>
        <taxon>Tracheophyta</taxon>
        <taxon>Spermatophyta</taxon>
        <taxon>Magnoliopsida</taxon>
        <taxon>Liliopsida</taxon>
        <taxon>Asparagales</taxon>
        <taxon>Orchidaceae</taxon>
        <taxon>Apostasioideae</taxon>
        <taxon>Apostasia</taxon>
    </lineage>
</organism>
<keyword evidence="2 6" id="KW-0812">Transmembrane</keyword>
<dbReference type="Pfam" id="PF01490">
    <property type="entry name" value="Aa_trans"/>
    <property type="match status" value="1"/>
</dbReference>
<accession>A0A2H9ZY82</accession>